<reference evidence="1" key="2">
    <citation type="journal article" date="2015" name="Fish Shellfish Immunol.">
        <title>Early steps in the European eel (Anguilla anguilla)-Vibrio vulnificus interaction in the gills: Role of the RtxA13 toxin.</title>
        <authorList>
            <person name="Callol A."/>
            <person name="Pajuelo D."/>
            <person name="Ebbesson L."/>
            <person name="Teles M."/>
            <person name="MacKenzie S."/>
            <person name="Amaro C."/>
        </authorList>
    </citation>
    <scope>NUCLEOTIDE SEQUENCE</scope>
</reference>
<organism evidence="1">
    <name type="scientific">Anguilla anguilla</name>
    <name type="common">European freshwater eel</name>
    <name type="synonym">Muraena anguilla</name>
    <dbReference type="NCBI Taxonomy" id="7936"/>
    <lineage>
        <taxon>Eukaryota</taxon>
        <taxon>Metazoa</taxon>
        <taxon>Chordata</taxon>
        <taxon>Craniata</taxon>
        <taxon>Vertebrata</taxon>
        <taxon>Euteleostomi</taxon>
        <taxon>Actinopterygii</taxon>
        <taxon>Neopterygii</taxon>
        <taxon>Teleostei</taxon>
        <taxon>Anguilliformes</taxon>
        <taxon>Anguillidae</taxon>
        <taxon>Anguilla</taxon>
    </lineage>
</organism>
<protein>
    <submittedName>
        <fullName evidence="1">Uncharacterized protein</fullName>
    </submittedName>
</protein>
<name>A0A0E9T9M8_ANGAN</name>
<reference evidence="1" key="1">
    <citation type="submission" date="2014-11" db="EMBL/GenBank/DDBJ databases">
        <authorList>
            <person name="Amaro Gonzalez C."/>
        </authorList>
    </citation>
    <scope>NUCLEOTIDE SEQUENCE</scope>
</reference>
<sequence length="26" mass="3050">MSIFWYVVNRVLYSATTSECTTNKHV</sequence>
<proteinExistence type="predicted"/>
<dbReference type="AlphaFoldDB" id="A0A0E9T9M8"/>
<dbReference type="EMBL" id="GBXM01058256">
    <property type="protein sequence ID" value="JAH50321.1"/>
    <property type="molecule type" value="Transcribed_RNA"/>
</dbReference>
<accession>A0A0E9T9M8</accession>
<evidence type="ECO:0000313" key="1">
    <source>
        <dbReference type="EMBL" id="JAH50321.1"/>
    </source>
</evidence>